<proteinExistence type="inferred from homology"/>
<keyword evidence="8 10" id="KW-1133">Transmembrane helix</keyword>
<keyword evidence="9 10" id="KW-0472">Membrane</keyword>
<dbReference type="InterPro" id="IPR012902">
    <property type="entry name" value="N_methyl_site"/>
</dbReference>
<keyword evidence="4" id="KW-1003">Cell membrane</keyword>
<evidence type="ECO:0000256" key="3">
    <source>
        <dbReference type="ARBA" id="ARBA00021539"/>
    </source>
</evidence>
<dbReference type="PROSITE" id="PS00409">
    <property type="entry name" value="PROKAR_NTER_METHYL"/>
    <property type="match status" value="1"/>
</dbReference>
<dbReference type="Proteomes" id="UP000321039">
    <property type="component" value="Unassembled WGS sequence"/>
</dbReference>
<keyword evidence="12" id="KW-1185">Reference proteome</keyword>
<dbReference type="InterPro" id="IPR051621">
    <property type="entry name" value="T2SS_protein_J"/>
</dbReference>
<dbReference type="InterPro" id="IPR010055">
    <property type="entry name" value="T2SS_protein-GspJ"/>
</dbReference>
<evidence type="ECO:0000256" key="6">
    <source>
        <dbReference type="ARBA" id="ARBA00022519"/>
    </source>
</evidence>
<evidence type="ECO:0000256" key="2">
    <source>
        <dbReference type="ARBA" id="ARBA00011084"/>
    </source>
</evidence>
<keyword evidence="5" id="KW-0488">Methylation</keyword>
<sequence>MPASRRAAGFTLVEVLIALAISAFIAAAAYTGLSTVMTGVERTRAEAERTWEINRALNFLSRDLRQFADRPVRDEFGDVEPALQGGPAARFLLSLTRAGWYNPQGHPRSSLERVNYVIEDEALWRESYPVLDRAAETEPLRVRLLDDVVDMRLLFLSDIGAVNPSARGTDIDTRAWPENWVANLSDPGVDLAPPIAVEVQLELEDWGEVRRLYVLPPY</sequence>
<dbReference type="NCBIfam" id="TIGR01711">
    <property type="entry name" value="gspJ"/>
    <property type="match status" value="1"/>
</dbReference>
<feature type="transmembrane region" description="Helical" evidence="10">
    <location>
        <begin position="12"/>
        <end position="33"/>
    </location>
</feature>
<comment type="subcellular location">
    <subcellularLocation>
        <location evidence="1">Cell inner membrane</location>
        <topology evidence="1">Single-pass membrane protein</topology>
    </subcellularLocation>
</comment>
<gene>
    <name evidence="11" type="primary">gspJ</name>
    <name evidence="11" type="ORF">FV139_01930</name>
</gene>
<dbReference type="EMBL" id="VRZA01000001">
    <property type="protein sequence ID" value="TXS96282.1"/>
    <property type="molecule type" value="Genomic_DNA"/>
</dbReference>
<organism evidence="11 12">
    <name type="scientific">Parahaliea maris</name>
    <dbReference type="NCBI Taxonomy" id="2716870"/>
    <lineage>
        <taxon>Bacteria</taxon>
        <taxon>Pseudomonadati</taxon>
        <taxon>Pseudomonadota</taxon>
        <taxon>Gammaproteobacteria</taxon>
        <taxon>Cellvibrionales</taxon>
        <taxon>Halieaceae</taxon>
        <taxon>Parahaliea</taxon>
    </lineage>
</organism>
<dbReference type="GO" id="GO:0005886">
    <property type="term" value="C:plasma membrane"/>
    <property type="evidence" value="ECO:0007669"/>
    <property type="project" value="UniProtKB-SubCell"/>
</dbReference>
<dbReference type="RefSeq" id="WP_148066550.1">
    <property type="nucleotide sequence ID" value="NZ_VRZA01000001.1"/>
</dbReference>
<dbReference type="InterPro" id="IPR045584">
    <property type="entry name" value="Pilin-like"/>
</dbReference>
<evidence type="ECO:0000256" key="4">
    <source>
        <dbReference type="ARBA" id="ARBA00022475"/>
    </source>
</evidence>
<evidence type="ECO:0000256" key="7">
    <source>
        <dbReference type="ARBA" id="ARBA00022692"/>
    </source>
</evidence>
<evidence type="ECO:0000313" key="12">
    <source>
        <dbReference type="Proteomes" id="UP000321039"/>
    </source>
</evidence>
<evidence type="ECO:0000256" key="10">
    <source>
        <dbReference type="SAM" id="Phobius"/>
    </source>
</evidence>
<evidence type="ECO:0000256" key="1">
    <source>
        <dbReference type="ARBA" id="ARBA00004377"/>
    </source>
</evidence>
<comment type="caution">
    <text evidence="11">The sequence shown here is derived from an EMBL/GenBank/DDBJ whole genome shotgun (WGS) entry which is preliminary data.</text>
</comment>
<evidence type="ECO:0000256" key="8">
    <source>
        <dbReference type="ARBA" id="ARBA00022989"/>
    </source>
</evidence>
<dbReference type="PANTHER" id="PTHR39583">
    <property type="entry name" value="TYPE II SECRETION SYSTEM PROTEIN J-RELATED"/>
    <property type="match status" value="1"/>
</dbReference>
<dbReference type="Gene3D" id="3.10.610.10">
    <property type="entry name" value="GSPII I/J protein-like"/>
    <property type="match status" value="1"/>
</dbReference>
<protein>
    <recommendedName>
        <fullName evidence="3">Type II secretion system protein J</fullName>
    </recommendedName>
</protein>
<name>A0A5C9A8A6_9GAMM</name>
<dbReference type="Pfam" id="PF07963">
    <property type="entry name" value="N_methyl"/>
    <property type="match status" value="1"/>
</dbReference>
<reference evidence="11 12" key="1">
    <citation type="submission" date="2019-08" db="EMBL/GenBank/DDBJ databases">
        <title>Parahaliea maris sp. nov., isolated from the surface seawater.</title>
        <authorList>
            <person name="Liu Y."/>
        </authorList>
    </citation>
    <scope>NUCLEOTIDE SEQUENCE [LARGE SCALE GENOMIC DNA]</scope>
    <source>
        <strain evidence="11 12">HSLHS9</strain>
    </source>
</reference>
<keyword evidence="6" id="KW-0997">Cell inner membrane</keyword>
<dbReference type="NCBIfam" id="TIGR02532">
    <property type="entry name" value="IV_pilin_GFxxxE"/>
    <property type="match status" value="1"/>
</dbReference>
<dbReference type="PANTHER" id="PTHR39583:SF2">
    <property type="entry name" value="TYPE II SECRETION SYSTEM PROTEIN J"/>
    <property type="match status" value="1"/>
</dbReference>
<evidence type="ECO:0000256" key="5">
    <source>
        <dbReference type="ARBA" id="ARBA00022481"/>
    </source>
</evidence>
<dbReference type="Pfam" id="PF11612">
    <property type="entry name" value="T2SSJ"/>
    <property type="match status" value="1"/>
</dbReference>
<dbReference type="GO" id="GO:0015628">
    <property type="term" value="P:protein secretion by the type II secretion system"/>
    <property type="evidence" value="ECO:0007669"/>
    <property type="project" value="InterPro"/>
</dbReference>
<dbReference type="GO" id="GO:0015627">
    <property type="term" value="C:type II protein secretion system complex"/>
    <property type="evidence" value="ECO:0007669"/>
    <property type="project" value="InterPro"/>
</dbReference>
<dbReference type="AlphaFoldDB" id="A0A5C9A8A6"/>
<dbReference type="SUPFAM" id="SSF54523">
    <property type="entry name" value="Pili subunits"/>
    <property type="match status" value="1"/>
</dbReference>
<evidence type="ECO:0000313" key="11">
    <source>
        <dbReference type="EMBL" id="TXS96282.1"/>
    </source>
</evidence>
<accession>A0A5C9A8A6</accession>
<evidence type="ECO:0000256" key="9">
    <source>
        <dbReference type="ARBA" id="ARBA00023136"/>
    </source>
</evidence>
<keyword evidence="7 10" id="KW-0812">Transmembrane</keyword>
<comment type="similarity">
    <text evidence="2">Belongs to the GSP J family.</text>
</comment>
<dbReference type="Gene3D" id="2.10.70.20">
    <property type="entry name" value="gspk-gspi-gspj complex like domains"/>
    <property type="match status" value="1"/>
</dbReference>